<dbReference type="Gene3D" id="3.20.20.70">
    <property type="entry name" value="Aldolase class I"/>
    <property type="match status" value="2"/>
</dbReference>
<dbReference type="CDD" id="cd04723">
    <property type="entry name" value="HisA_HisF"/>
    <property type="match status" value="1"/>
</dbReference>
<dbReference type="GO" id="GO:0000105">
    <property type="term" value="P:L-histidine biosynthetic process"/>
    <property type="evidence" value="ECO:0007669"/>
    <property type="project" value="UniProtKB-KW"/>
</dbReference>
<evidence type="ECO:0000256" key="3">
    <source>
        <dbReference type="SAM" id="MobiDB-lite"/>
    </source>
</evidence>
<protein>
    <submittedName>
        <fullName evidence="4">Phosphoribosylformimino-5-aminoimidazole carboxamide ribotide isomerase</fullName>
    </submittedName>
</protein>
<dbReference type="EMBL" id="CCYA01000206">
    <property type="protein sequence ID" value="CEH13163.1"/>
    <property type="molecule type" value="Genomic_DNA"/>
</dbReference>
<dbReference type="Proteomes" id="UP000054845">
    <property type="component" value="Unassembled WGS sequence"/>
</dbReference>
<name>A0A0P1BBU7_9BASI</name>
<dbReference type="GO" id="GO:0005737">
    <property type="term" value="C:cytoplasm"/>
    <property type="evidence" value="ECO:0007669"/>
    <property type="project" value="TreeGrafter"/>
</dbReference>
<dbReference type="InterPro" id="IPR013785">
    <property type="entry name" value="Aldolase_TIM"/>
</dbReference>
<feature type="compositionally biased region" description="Low complexity" evidence="3">
    <location>
        <begin position="1"/>
        <end position="15"/>
    </location>
</feature>
<dbReference type="PANTHER" id="PTHR43090:SF2">
    <property type="entry name" value="1-(5-PHOSPHORIBOSYL)-5-[(5-PHOSPHORIBOSYLAMINO)METHYLIDENEAMINO] IMIDAZOLE-4-CARBOXAMIDE ISOMERASE"/>
    <property type="match status" value="1"/>
</dbReference>
<dbReference type="STRING" id="401625.A0A0P1BBU7"/>
<dbReference type="PANTHER" id="PTHR43090">
    <property type="entry name" value="1-(5-PHOSPHORIBOSYL)-5-[(5-PHOSPHORIBOSYLAMINO)METHYLIDENEAMINO] IMIDAZOLE-4-CARBOXAMIDE ISOMERASE"/>
    <property type="match status" value="1"/>
</dbReference>
<comment type="similarity">
    <text evidence="1 2">Belongs to the HisA/HisF family.</text>
</comment>
<sequence>MSGQASFAATASSSTRPVEAGKRSLFRPCIDLHGGVVKQIVGGSLRDDQAAGGQGRTAKENDALRTNFTSTFSSAHYAKLYRQHDLRGGHVIMLGPGNADAAREALREWPGGLQVGGGINESNAKQWVADGAEKIIVTSYLFPDCNEFLIHAADVEGLCQGIDEELVRSLGQWTDIPTTYAGGARHIQDLELVHESSGGKIDLTFGSALDIFGGQGVKLKELVEWNVRGRVQSEQTA</sequence>
<dbReference type="InterPro" id="IPR011060">
    <property type="entry name" value="RibuloseP-bd_barrel"/>
</dbReference>
<dbReference type="OrthoDB" id="446074at2759"/>
<keyword evidence="5" id="KW-1185">Reference proteome</keyword>
<organism evidence="4 5">
    <name type="scientific">Ceraceosorus bombacis</name>
    <dbReference type="NCBI Taxonomy" id="401625"/>
    <lineage>
        <taxon>Eukaryota</taxon>
        <taxon>Fungi</taxon>
        <taxon>Dikarya</taxon>
        <taxon>Basidiomycota</taxon>
        <taxon>Ustilaginomycotina</taxon>
        <taxon>Exobasidiomycetes</taxon>
        <taxon>Ceraceosorales</taxon>
        <taxon>Ceraceosoraceae</taxon>
        <taxon>Ceraceosorus</taxon>
    </lineage>
</organism>
<keyword evidence="4" id="KW-0413">Isomerase</keyword>
<accession>A0A0P1BBU7</accession>
<evidence type="ECO:0000313" key="5">
    <source>
        <dbReference type="Proteomes" id="UP000054845"/>
    </source>
</evidence>
<dbReference type="GO" id="GO:0000162">
    <property type="term" value="P:L-tryptophan biosynthetic process"/>
    <property type="evidence" value="ECO:0007669"/>
    <property type="project" value="TreeGrafter"/>
</dbReference>
<keyword evidence="2" id="KW-0368">Histidine biosynthesis</keyword>
<dbReference type="SUPFAM" id="SSF51366">
    <property type="entry name" value="Ribulose-phoshate binding barrel"/>
    <property type="match status" value="1"/>
</dbReference>
<evidence type="ECO:0000256" key="1">
    <source>
        <dbReference type="ARBA" id="ARBA00009667"/>
    </source>
</evidence>
<proteinExistence type="inferred from homology"/>
<evidence type="ECO:0000256" key="2">
    <source>
        <dbReference type="RuleBase" id="RU003657"/>
    </source>
</evidence>
<feature type="region of interest" description="Disordered" evidence="3">
    <location>
        <begin position="1"/>
        <end position="20"/>
    </location>
</feature>
<dbReference type="AlphaFoldDB" id="A0A0P1BBU7"/>
<dbReference type="InterPro" id="IPR044524">
    <property type="entry name" value="Isoase_HisA-like"/>
</dbReference>
<evidence type="ECO:0000313" key="4">
    <source>
        <dbReference type="EMBL" id="CEH13163.1"/>
    </source>
</evidence>
<dbReference type="Pfam" id="PF00977">
    <property type="entry name" value="His_biosynth"/>
    <property type="match status" value="2"/>
</dbReference>
<reference evidence="4 5" key="1">
    <citation type="submission" date="2014-09" db="EMBL/GenBank/DDBJ databases">
        <authorList>
            <person name="Magalhaes I.L.F."/>
            <person name="Oliveira U."/>
            <person name="Santos F.R."/>
            <person name="Vidigal T.H.D.A."/>
            <person name="Brescovit A.D."/>
            <person name="Santos A.J."/>
        </authorList>
    </citation>
    <scope>NUCLEOTIDE SEQUENCE [LARGE SCALE GENOMIC DNA]</scope>
</reference>
<dbReference type="GO" id="GO:0003949">
    <property type="term" value="F:1-(5-phosphoribosyl)-5-[(5-phosphoribosylamino)methylideneamino]imidazole-4-carboxamide isomerase activity"/>
    <property type="evidence" value="ECO:0007669"/>
    <property type="project" value="InterPro"/>
</dbReference>
<keyword evidence="2" id="KW-0028">Amino-acid biosynthesis</keyword>
<dbReference type="InterPro" id="IPR006062">
    <property type="entry name" value="His_biosynth"/>
</dbReference>